<dbReference type="EMBL" id="CM012458">
    <property type="protein sequence ID" value="RVE57495.1"/>
    <property type="molecule type" value="Genomic_DNA"/>
</dbReference>
<name>A0A3S2P552_ORYJA</name>
<protein>
    <submittedName>
        <fullName evidence="1">Uncharacterized protein</fullName>
    </submittedName>
</protein>
<evidence type="ECO:0000313" key="1">
    <source>
        <dbReference type="EMBL" id="RVE57495.1"/>
    </source>
</evidence>
<proteinExistence type="predicted"/>
<sequence length="73" mass="7746">MPFCLVSGAQKSSRVLGRNVSSNPDNRIAVSGSASIGEAMKITKDSGASHSNEIMCEEPLVMQQQAFVIFTSV</sequence>
<keyword evidence="2" id="KW-1185">Reference proteome</keyword>
<accession>A0A3S2P552</accession>
<reference evidence="1 2" key="2">
    <citation type="submission" date="2019-01" db="EMBL/GenBank/DDBJ databases">
        <title>A chromosome length genome reference of the Java medaka (oryzias javanicus).</title>
        <authorList>
            <person name="Herpin A."/>
            <person name="Takehana Y."/>
            <person name="Naruse K."/>
            <person name="Ansai S."/>
            <person name="Kawaguchi M."/>
        </authorList>
    </citation>
    <scope>NUCLEOTIDE SEQUENCE [LARGE SCALE GENOMIC DNA]</scope>
    <source>
        <strain evidence="1">RS831</strain>
        <tissue evidence="1">Whole body</tissue>
    </source>
</reference>
<reference evidence="1 2" key="1">
    <citation type="submission" date="2018-11" db="EMBL/GenBank/DDBJ databases">
        <authorList>
            <person name="Lopez-Roques C."/>
            <person name="Donnadieu C."/>
            <person name="Bouchez O."/>
            <person name="Klopp C."/>
            <person name="Cabau C."/>
            <person name="Zahm M."/>
        </authorList>
    </citation>
    <scope>NUCLEOTIDE SEQUENCE [LARGE SCALE GENOMIC DNA]</scope>
    <source>
        <strain evidence="1">RS831</strain>
        <tissue evidence="1">Whole body</tissue>
    </source>
</reference>
<organism evidence="1 2">
    <name type="scientific">Oryzias javanicus</name>
    <name type="common">Javanese ricefish</name>
    <name type="synonym">Aplocheilus javanicus</name>
    <dbReference type="NCBI Taxonomy" id="123683"/>
    <lineage>
        <taxon>Eukaryota</taxon>
        <taxon>Metazoa</taxon>
        <taxon>Chordata</taxon>
        <taxon>Craniata</taxon>
        <taxon>Vertebrata</taxon>
        <taxon>Euteleostomi</taxon>
        <taxon>Actinopterygii</taxon>
        <taxon>Neopterygii</taxon>
        <taxon>Teleostei</taxon>
        <taxon>Neoteleostei</taxon>
        <taxon>Acanthomorphata</taxon>
        <taxon>Ovalentaria</taxon>
        <taxon>Atherinomorphae</taxon>
        <taxon>Beloniformes</taxon>
        <taxon>Adrianichthyidae</taxon>
        <taxon>Oryziinae</taxon>
        <taxon>Oryzias</taxon>
    </lineage>
</organism>
<evidence type="ECO:0000313" key="2">
    <source>
        <dbReference type="Proteomes" id="UP000283210"/>
    </source>
</evidence>
<dbReference type="AlphaFoldDB" id="A0A3S2P552"/>
<dbReference type="Proteomes" id="UP000283210">
    <property type="component" value="Chromosome 22"/>
</dbReference>
<gene>
    <name evidence="1" type="ORF">OJAV_G00217010</name>
</gene>